<protein>
    <recommendedName>
        <fullName evidence="7">Glyoxylate reductase</fullName>
    </recommendedName>
</protein>
<dbReference type="InterPro" id="IPR036291">
    <property type="entry name" value="NAD(P)-bd_dom_sf"/>
</dbReference>
<gene>
    <name evidence="5" type="ORF">EXIGLDRAFT_668618</name>
</gene>
<dbReference type="Pfam" id="PF02826">
    <property type="entry name" value="2-Hacid_dh_C"/>
    <property type="match status" value="1"/>
</dbReference>
<dbReference type="GO" id="GO:0051287">
    <property type="term" value="F:NAD binding"/>
    <property type="evidence" value="ECO:0007669"/>
    <property type="project" value="InterPro"/>
</dbReference>
<dbReference type="Proteomes" id="UP000077266">
    <property type="component" value="Unassembled WGS sequence"/>
</dbReference>
<evidence type="ECO:0000313" key="6">
    <source>
        <dbReference type="Proteomes" id="UP000077266"/>
    </source>
</evidence>
<dbReference type="InParanoid" id="A0A166B9Q8"/>
<evidence type="ECO:0000259" key="4">
    <source>
        <dbReference type="Pfam" id="PF02826"/>
    </source>
</evidence>
<evidence type="ECO:0000313" key="5">
    <source>
        <dbReference type="EMBL" id="KZV99229.1"/>
    </source>
</evidence>
<dbReference type="AlphaFoldDB" id="A0A166B9Q8"/>
<comment type="similarity">
    <text evidence="2">Belongs to the D-isomer specific 2-hydroxyacid dehydrogenase family.</text>
</comment>
<feature type="domain" description="D-isomer specific 2-hydroxyacid dehydrogenase NAD-binding" evidence="4">
    <location>
        <begin position="113"/>
        <end position="312"/>
    </location>
</feature>
<sequence>MSRFKVVVTRNIGPDALGIIRACNDIDMVLWNHDERPEREWVLRNAQGAHGFLVLMSDKVNDELLDAAGPQLRVVSTMSVGFEHCDLRALAKRDLLLGHTPDVLTDAVADIGVMLALMASRNAGQGHKIVLDGQWPKMVWAPFTLCGPQISTLSGAGRRTVGFVGFGRIAQATLKRLVPFGFQSCLYAGSKRQNQDANRERDVELGSQLGIVIERVDLEEVAKASDVVFLLCPGGEETHHLVSESFLRKMKRTAVLVNVSRGTVVDSNALAKALKEEWIWGAGLDVVEGEPDIGQDHPLVKEPRAVVIPHMGSGTHETRTEMAKLAAMNVVNGIYGRPLLAGVDVKRYVD</sequence>
<dbReference type="EMBL" id="KV425911">
    <property type="protein sequence ID" value="KZV99229.1"/>
    <property type="molecule type" value="Genomic_DNA"/>
</dbReference>
<dbReference type="OrthoDB" id="9991913at2759"/>
<dbReference type="STRING" id="1314781.A0A166B9Q8"/>
<dbReference type="GO" id="GO:0005829">
    <property type="term" value="C:cytosol"/>
    <property type="evidence" value="ECO:0007669"/>
    <property type="project" value="TreeGrafter"/>
</dbReference>
<dbReference type="SUPFAM" id="SSF52283">
    <property type="entry name" value="Formate/glycerate dehydrogenase catalytic domain-like"/>
    <property type="match status" value="1"/>
</dbReference>
<dbReference type="InterPro" id="IPR006140">
    <property type="entry name" value="D-isomer_DH_NAD-bd"/>
</dbReference>
<evidence type="ECO:0000256" key="1">
    <source>
        <dbReference type="ARBA" id="ARBA00023002"/>
    </source>
</evidence>
<proteinExistence type="inferred from homology"/>
<evidence type="ECO:0000259" key="3">
    <source>
        <dbReference type="Pfam" id="PF00389"/>
    </source>
</evidence>
<dbReference type="PANTHER" id="PTHR10996">
    <property type="entry name" value="2-HYDROXYACID DEHYDROGENASE-RELATED"/>
    <property type="match status" value="1"/>
</dbReference>
<dbReference type="Pfam" id="PF00389">
    <property type="entry name" value="2-Hacid_dh"/>
    <property type="match status" value="1"/>
</dbReference>
<dbReference type="SUPFAM" id="SSF51735">
    <property type="entry name" value="NAD(P)-binding Rossmann-fold domains"/>
    <property type="match status" value="1"/>
</dbReference>
<dbReference type="InterPro" id="IPR050223">
    <property type="entry name" value="D-isomer_2-hydroxyacid_DH"/>
</dbReference>
<feature type="domain" description="D-isomer specific 2-hydroxyacid dehydrogenase catalytic" evidence="3">
    <location>
        <begin position="6"/>
        <end position="339"/>
    </location>
</feature>
<evidence type="ECO:0000256" key="2">
    <source>
        <dbReference type="RuleBase" id="RU003719"/>
    </source>
</evidence>
<accession>A0A166B9Q8</accession>
<reference evidence="5 6" key="1">
    <citation type="journal article" date="2016" name="Mol. Biol. Evol.">
        <title>Comparative Genomics of Early-Diverging Mushroom-Forming Fungi Provides Insights into the Origins of Lignocellulose Decay Capabilities.</title>
        <authorList>
            <person name="Nagy L.G."/>
            <person name="Riley R."/>
            <person name="Tritt A."/>
            <person name="Adam C."/>
            <person name="Daum C."/>
            <person name="Floudas D."/>
            <person name="Sun H."/>
            <person name="Yadav J.S."/>
            <person name="Pangilinan J."/>
            <person name="Larsson K.H."/>
            <person name="Matsuura K."/>
            <person name="Barry K."/>
            <person name="Labutti K."/>
            <person name="Kuo R."/>
            <person name="Ohm R.A."/>
            <person name="Bhattacharya S.S."/>
            <person name="Shirouzu T."/>
            <person name="Yoshinaga Y."/>
            <person name="Martin F.M."/>
            <person name="Grigoriev I.V."/>
            <person name="Hibbett D.S."/>
        </authorList>
    </citation>
    <scope>NUCLEOTIDE SEQUENCE [LARGE SCALE GENOMIC DNA]</scope>
    <source>
        <strain evidence="5 6">HHB12029</strain>
    </source>
</reference>
<evidence type="ECO:0008006" key="7">
    <source>
        <dbReference type="Google" id="ProtNLM"/>
    </source>
</evidence>
<organism evidence="5 6">
    <name type="scientific">Exidia glandulosa HHB12029</name>
    <dbReference type="NCBI Taxonomy" id="1314781"/>
    <lineage>
        <taxon>Eukaryota</taxon>
        <taxon>Fungi</taxon>
        <taxon>Dikarya</taxon>
        <taxon>Basidiomycota</taxon>
        <taxon>Agaricomycotina</taxon>
        <taxon>Agaricomycetes</taxon>
        <taxon>Auriculariales</taxon>
        <taxon>Exidiaceae</taxon>
        <taxon>Exidia</taxon>
    </lineage>
</organism>
<name>A0A166B9Q8_EXIGL</name>
<dbReference type="InterPro" id="IPR029753">
    <property type="entry name" value="D-isomer_DH_CS"/>
</dbReference>
<keyword evidence="6" id="KW-1185">Reference proteome</keyword>
<dbReference type="CDD" id="cd05301">
    <property type="entry name" value="GDH"/>
    <property type="match status" value="1"/>
</dbReference>
<dbReference type="PANTHER" id="PTHR10996:SF277">
    <property type="entry name" value="GLYOXYLATE REDUCTASE_HYDROXYPYRUVATE REDUCTASE"/>
    <property type="match status" value="1"/>
</dbReference>
<dbReference type="GO" id="GO:0016618">
    <property type="term" value="F:hydroxypyruvate reductase [NAD(P)H] activity"/>
    <property type="evidence" value="ECO:0007669"/>
    <property type="project" value="TreeGrafter"/>
</dbReference>
<dbReference type="PROSITE" id="PS00671">
    <property type="entry name" value="D_2_HYDROXYACID_DH_3"/>
    <property type="match status" value="1"/>
</dbReference>
<dbReference type="InterPro" id="IPR006139">
    <property type="entry name" value="D-isomer_2_OHA_DH_cat_dom"/>
</dbReference>
<keyword evidence="1 2" id="KW-0560">Oxidoreductase</keyword>
<dbReference type="GO" id="GO:0030267">
    <property type="term" value="F:glyoxylate reductase (NADPH) activity"/>
    <property type="evidence" value="ECO:0007669"/>
    <property type="project" value="TreeGrafter"/>
</dbReference>
<dbReference type="Gene3D" id="3.40.50.720">
    <property type="entry name" value="NAD(P)-binding Rossmann-like Domain"/>
    <property type="match status" value="2"/>
</dbReference>